<sequence length="346" mass="36683">MKYCIPTTLSGLLLLAALTPAQAELTGAQRSSLTTSLFQDVAMPAQRALADNTNALAQSMNALCAAPDDSTLAAAQTAWKSTSNTWSRISPLRIGPNRQRDVTAIFEAAPVDESLLKKTISTTPDDPVSPKAVFESAQLPAGASGLPVLEKLLFADGRSSPLPALAQGKTCQFGRWVASGLARRGQTLIYEWNSLGEGIKYNPVYHTPFLTEALTNAARGARAIANHQLAAGEITPPPAFFPGWRAGTSKADVTASLDSIEYILLGSPSGLGFDDMLIAAQRQEVVDGLQEKLINTRLALTALPANFTAQPGANRGELVILQKRLNELADYIAGPMAEALGTPFKK</sequence>
<proteinExistence type="predicted"/>
<dbReference type="Gene3D" id="1.20.1420.20">
    <property type="entry name" value="M75 peptidase, HXXE motif"/>
    <property type="match status" value="1"/>
</dbReference>
<dbReference type="RefSeq" id="WP_184100082.1">
    <property type="nucleotide sequence ID" value="NZ_JACHHN010000003.1"/>
</dbReference>
<organism evidence="5 6">
    <name type="scientific">Silvimonas terrae</name>
    <dbReference type="NCBI Taxonomy" id="300266"/>
    <lineage>
        <taxon>Bacteria</taxon>
        <taxon>Pseudomonadati</taxon>
        <taxon>Pseudomonadota</taxon>
        <taxon>Betaproteobacteria</taxon>
        <taxon>Neisseriales</taxon>
        <taxon>Chitinibacteraceae</taxon>
        <taxon>Silvimonas</taxon>
    </lineage>
</organism>
<reference evidence="5 6" key="1">
    <citation type="submission" date="2020-08" db="EMBL/GenBank/DDBJ databases">
        <title>Genomic Encyclopedia of Type Strains, Phase IV (KMG-IV): sequencing the most valuable type-strain genomes for metagenomic binning, comparative biology and taxonomic classification.</title>
        <authorList>
            <person name="Goeker M."/>
        </authorList>
    </citation>
    <scope>NUCLEOTIDE SEQUENCE [LARGE SCALE GENOMIC DNA]</scope>
    <source>
        <strain evidence="5 6">DSM 18233</strain>
    </source>
</reference>
<evidence type="ECO:0000256" key="2">
    <source>
        <dbReference type="ARBA" id="ARBA00022729"/>
    </source>
</evidence>
<dbReference type="InterPro" id="IPR018976">
    <property type="entry name" value="Imelysin-like"/>
</dbReference>
<gene>
    <name evidence="5" type="ORF">HNQ50_002040</name>
</gene>
<dbReference type="AlphaFoldDB" id="A0A840REA3"/>
<comment type="subcellular location">
    <subcellularLocation>
        <location evidence="1">Cell envelope</location>
    </subcellularLocation>
</comment>
<feature type="chain" id="PRO_5032879837" evidence="3">
    <location>
        <begin position="24"/>
        <end position="346"/>
    </location>
</feature>
<evidence type="ECO:0000313" key="6">
    <source>
        <dbReference type="Proteomes" id="UP000543030"/>
    </source>
</evidence>
<feature type="domain" description="Imelysin-like" evidence="4">
    <location>
        <begin position="47"/>
        <end position="329"/>
    </location>
</feature>
<keyword evidence="5" id="KW-0449">Lipoprotein</keyword>
<evidence type="ECO:0000256" key="3">
    <source>
        <dbReference type="SAM" id="SignalP"/>
    </source>
</evidence>
<keyword evidence="6" id="KW-1185">Reference proteome</keyword>
<dbReference type="Proteomes" id="UP000543030">
    <property type="component" value="Unassembled WGS sequence"/>
</dbReference>
<evidence type="ECO:0000313" key="5">
    <source>
        <dbReference type="EMBL" id="MBB5191317.1"/>
    </source>
</evidence>
<name>A0A840REA3_9NEIS</name>
<feature type="signal peptide" evidence="3">
    <location>
        <begin position="1"/>
        <end position="23"/>
    </location>
</feature>
<comment type="caution">
    <text evidence="5">The sequence shown here is derived from an EMBL/GenBank/DDBJ whole genome shotgun (WGS) entry which is preliminary data.</text>
</comment>
<dbReference type="InterPro" id="IPR038352">
    <property type="entry name" value="Imelysin_sf"/>
</dbReference>
<evidence type="ECO:0000259" key="4">
    <source>
        <dbReference type="Pfam" id="PF09375"/>
    </source>
</evidence>
<dbReference type="Pfam" id="PF09375">
    <property type="entry name" value="Peptidase_M75"/>
    <property type="match status" value="1"/>
</dbReference>
<accession>A0A840REA3</accession>
<keyword evidence="2 3" id="KW-0732">Signal</keyword>
<dbReference type="GO" id="GO:0030313">
    <property type="term" value="C:cell envelope"/>
    <property type="evidence" value="ECO:0007669"/>
    <property type="project" value="UniProtKB-SubCell"/>
</dbReference>
<protein>
    <submittedName>
        <fullName evidence="5">Putative lipoprotein</fullName>
    </submittedName>
</protein>
<evidence type="ECO:0000256" key="1">
    <source>
        <dbReference type="ARBA" id="ARBA00004196"/>
    </source>
</evidence>
<dbReference type="EMBL" id="JACHHN010000003">
    <property type="protein sequence ID" value="MBB5191317.1"/>
    <property type="molecule type" value="Genomic_DNA"/>
</dbReference>